<reference evidence="1 2" key="2">
    <citation type="journal article" date="2022" name="Mol. Biol. Evol.">
        <title>Comparative Genomics Reveals Insights into the Divergent Evolution of Astigmatic Mites and Household Pest Adaptations.</title>
        <authorList>
            <person name="Xiong Q."/>
            <person name="Wan A.T."/>
            <person name="Liu X."/>
            <person name="Fung C.S."/>
            <person name="Xiao X."/>
            <person name="Malainual N."/>
            <person name="Hou J."/>
            <person name="Wang L."/>
            <person name="Wang M."/>
            <person name="Yang K.Y."/>
            <person name="Cui Y."/>
            <person name="Leung E.L."/>
            <person name="Nong W."/>
            <person name="Shin S.K."/>
            <person name="Au S.W."/>
            <person name="Jeong K.Y."/>
            <person name="Chew F.T."/>
            <person name="Hui J.H."/>
            <person name="Leung T.F."/>
            <person name="Tungtrongchitr A."/>
            <person name="Zhong N."/>
            <person name="Liu Z."/>
            <person name="Tsui S.K."/>
        </authorList>
    </citation>
    <scope>NUCLEOTIDE SEQUENCE [LARGE SCALE GENOMIC DNA]</scope>
    <source>
        <strain evidence="1">Derp</strain>
    </source>
</reference>
<keyword evidence="1" id="KW-0347">Helicase</keyword>
<keyword evidence="2" id="KW-1185">Reference proteome</keyword>
<organism evidence="1 2">
    <name type="scientific">Dermatophagoides pteronyssinus</name>
    <name type="common">European house dust mite</name>
    <dbReference type="NCBI Taxonomy" id="6956"/>
    <lineage>
        <taxon>Eukaryota</taxon>
        <taxon>Metazoa</taxon>
        <taxon>Ecdysozoa</taxon>
        <taxon>Arthropoda</taxon>
        <taxon>Chelicerata</taxon>
        <taxon>Arachnida</taxon>
        <taxon>Acari</taxon>
        <taxon>Acariformes</taxon>
        <taxon>Sarcoptiformes</taxon>
        <taxon>Astigmata</taxon>
        <taxon>Psoroptidia</taxon>
        <taxon>Analgoidea</taxon>
        <taxon>Pyroglyphidae</taxon>
        <taxon>Dermatophagoidinae</taxon>
        <taxon>Dermatophagoides</taxon>
    </lineage>
</organism>
<dbReference type="Gene3D" id="1.25.70.10">
    <property type="entry name" value="Transcription termination factor 3, mitochondrial"/>
    <property type="match status" value="1"/>
</dbReference>
<keyword evidence="1" id="KW-0547">Nucleotide-binding</keyword>
<dbReference type="InterPro" id="IPR038538">
    <property type="entry name" value="MTERF_sf"/>
</dbReference>
<protein>
    <submittedName>
        <fullName evidence="1">ATP-dependent RNA helicase ddx51</fullName>
    </submittedName>
</protein>
<evidence type="ECO:0000313" key="2">
    <source>
        <dbReference type="Proteomes" id="UP000887458"/>
    </source>
</evidence>
<reference evidence="1 2" key="1">
    <citation type="journal article" date="2018" name="J. Allergy Clin. Immunol.">
        <title>High-quality assembly of Dermatophagoides pteronyssinus genome and transcriptome reveals a wide range of novel allergens.</title>
        <authorList>
            <person name="Liu X.Y."/>
            <person name="Yang K.Y."/>
            <person name="Wang M.Q."/>
            <person name="Kwok J.S."/>
            <person name="Zeng X."/>
            <person name="Yang Z."/>
            <person name="Xiao X.J."/>
            <person name="Lau C.P."/>
            <person name="Li Y."/>
            <person name="Huang Z.M."/>
            <person name="Ba J.G."/>
            <person name="Yim A.K."/>
            <person name="Ouyang C.Y."/>
            <person name="Ngai S.M."/>
            <person name="Chan T.F."/>
            <person name="Leung E.L."/>
            <person name="Liu L."/>
            <person name="Liu Z.G."/>
            <person name="Tsui S.K."/>
        </authorList>
    </citation>
    <scope>NUCLEOTIDE SEQUENCE [LARGE SCALE GENOMIC DNA]</scope>
    <source>
        <strain evidence="1">Derp</strain>
    </source>
</reference>
<dbReference type="GO" id="GO:0004386">
    <property type="term" value="F:helicase activity"/>
    <property type="evidence" value="ECO:0007669"/>
    <property type="project" value="UniProtKB-KW"/>
</dbReference>
<keyword evidence="1" id="KW-0067">ATP-binding</keyword>
<name>A0ABQ8JM04_DERPT</name>
<evidence type="ECO:0000313" key="1">
    <source>
        <dbReference type="EMBL" id="KAH9423465.1"/>
    </source>
</evidence>
<dbReference type="Proteomes" id="UP000887458">
    <property type="component" value="Unassembled WGS sequence"/>
</dbReference>
<keyword evidence="1" id="KW-0378">Hydrolase</keyword>
<dbReference type="EMBL" id="NJHN03000032">
    <property type="protein sequence ID" value="KAH9423465.1"/>
    <property type="molecule type" value="Genomic_DNA"/>
</dbReference>
<proteinExistence type="predicted"/>
<accession>A0ABQ8JM04</accession>
<sequence length="293" mass="34934">MFQIRNVSKFFPLNHQYYQYSSHHGNVSIELSLKILQRYGFTESQGLQALNSIESLLRPDTYESIAKTLNSWKRNVYPRKNVDHIGMNENFKQVFYEKESRLLLVDENFIENRIYQLKNLDLIRGQNDLWQTFYQSPAGFFLQDWPEFLRKYYYITFKILPWLNPDNNIKTNQIHPLICYPQSIEQSYQQIKTRFIFAQRTGFRITESKNINLKTLLLISEKDFLQIYSPNCTIEEFEALEKLNSTELGVEDDRLFDDLVKLSPKRPSMMKKQTKNENSFMKKTIEEGLLLSN</sequence>
<gene>
    <name evidence="1" type="primary">DDX51_1</name>
    <name evidence="1" type="ORF">DERP_003744</name>
</gene>
<comment type="caution">
    <text evidence="1">The sequence shown here is derived from an EMBL/GenBank/DDBJ whole genome shotgun (WGS) entry which is preliminary data.</text>
</comment>